<dbReference type="Pfam" id="PF00043">
    <property type="entry name" value="GST_C"/>
    <property type="match status" value="1"/>
</dbReference>
<evidence type="ECO:0000313" key="4">
    <source>
        <dbReference type="Proteomes" id="UP000215914"/>
    </source>
</evidence>
<dbReference type="Proteomes" id="UP000215914">
    <property type="component" value="Unassembled WGS sequence"/>
</dbReference>
<dbReference type="Pfam" id="PF02798">
    <property type="entry name" value="GST_N"/>
    <property type="match status" value="1"/>
</dbReference>
<organism evidence="3 4">
    <name type="scientific">Helianthus annuus</name>
    <name type="common">Common sunflower</name>
    <dbReference type="NCBI Taxonomy" id="4232"/>
    <lineage>
        <taxon>Eukaryota</taxon>
        <taxon>Viridiplantae</taxon>
        <taxon>Streptophyta</taxon>
        <taxon>Embryophyta</taxon>
        <taxon>Tracheophyta</taxon>
        <taxon>Spermatophyta</taxon>
        <taxon>Magnoliopsida</taxon>
        <taxon>eudicotyledons</taxon>
        <taxon>Gunneridae</taxon>
        <taxon>Pentapetalae</taxon>
        <taxon>asterids</taxon>
        <taxon>campanulids</taxon>
        <taxon>Asterales</taxon>
        <taxon>Asteraceae</taxon>
        <taxon>Asteroideae</taxon>
        <taxon>Heliantheae alliance</taxon>
        <taxon>Heliantheae</taxon>
        <taxon>Helianthus</taxon>
    </lineage>
</organism>
<reference evidence="3" key="2">
    <citation type="submission" date="2020-06" db="EMBL/GenBank/DDBJ databases">
        <title>Helianthus annuus Genome sequencing and assembly Release 2.</title>
        <authorList>
            <person name="Gouzy J."/>
            <person name="Langlade N."/>
            <person name="Munos S."/>
        </authorList>
    </citation>
    <scope>NUCLEOTIDE SEQUENCE</scope>
    <source>
        <tissue evidence="3">Leaves</tissue>
    </source>
</reference>
<dbReference type="PANTHER" id="PTHR11260">
    <property type="entry name" value="GLUTATHIONE S-TRANSFERASE, GST, SUPERFAMILY, GST DOMAIN CONTAINING"/>
    <property type="match status" value="1"/>
</dbReference>
<dbReference type="Gramene" id="mRNA:HanXRQr2_Chr06g0258381">
    <property type="protein sequence ID" value="mRNA:HanXRQr2_Chr06g0258381"/>
    <property type="gene ID" value="HanXRQr2_Chr06g0258381"/>
</dbReference>
<accession>A0A9K3ITE1</accession>
<dbReference type="Gene3D" id="3.40.30.10">
    <property type="entry name" value="Glutaredoxin"/>
    <property type="match status" value="1"/>
</dbReference>
<keyword evidence="3" id="KW-0808">Transferase</keyword>
<dbReference type="AlphaFoldDB" id="A0A9K3ITE1"/>
<dbReference type="PROSITE" id="PS50404">
    <property type="entry name" value="GST_NTER"/>
    <property type="match status" value="1"/>
</dbReference>
<dbReference type="SUPFAM" id="SSF52833">
    <property type="entry name" value="Thioredoxin-like"/>
    <property type="match status" value="1"/>
</dbReference>
<dbReference type="GO" id="GO:0004364">
    <property type="term" value="F:glutathione transferase activity"/>
    <property type="evidence" value="ECO:0000318"/>
    <property type="project" value="GO_Central"/>
</dbReference>
<dbReference type="PANTHER" id="PTHR11260:SF676">
    <property type="entry name" value="GLUTATHIONE S-TRANSFERASE U8"/>
    <property type="match status" value="1"/>
</dbReference>
<dbReference type="InterPro" id="IPR036282">
    <property type="entry name" value="Glutathione-S-Trfase_C_sf"/>
</dbReference>
<sequence>MTDEVKLYGFPGSPFGCRVETALKLKGIKYKFIQEDLSNKSQDLLKYNPVHKKIPVLVHNGNPLPSLLSSSSTSMMSGKRGFMTTDSSDIKPPYDVARHVSHNAPQGLYDYTWPKCIPAIYNSYGNVQAVAEATEPLQFLENELNVKGKKFFGGDNIGLVDICACYMAFWVGAAEEALESR</sequence>
<evidence type="ECO:0000256" key="1">
    <source>
        <dbReference type="RuleBase" id="RU003494"/>
    </source>
</evidence>
<protein>
    <submittedName>
        <fullName evidence="3">Glutathione transferase</fullName>
        <ecNumber evidence="3">2.5.1.18</ecNumber>
    </submittedName>
</protein>
<comment type="similarity">
    <text evidence="1">Belongs to the GST superfamily.</text>
</comment>
<dbReference type="SUPFAM" id="SSF47616">
    <property type="entry name" value="GST C-terminal domain-like"/>
    <property type="match status" value="1"/>
</dbReference>
<dbReference type="Gene3D" id="1.20.1050.10">
    <property type="match status" value="1"/>
</dbReference>
<dbReference type="EMBL" id="MNCJ02000321">
    <property type="protein sequence ID" value="KAF5802336.1"/>
    <property type="molecule type" value="Genomic_DNA"/>
</dbReference>
<dbReference type="InterPro" id="IPR004046">
    <property type="entry name" value="GST_C"/>
</dbReference>
<comment type="caution">
    <text evidence="3">The sequence shown here is derived from an EMBL/GenBank/DDBJ whole genome shotgun (WGS) entry which is preliminary data.</text>
</comment>
<reference evidence="3" key="1">
    <citation type="journal article" date="2017" name="Nature">
        <title>The sunflower genome provides insights into oil metabolism, flowering and Asterid evolution.</title>
        <authorList>
            <person name="Badouin H."/>
            <person name="Gouzy J."/>
            <person name="Grassa C.J."/>
            <person name="Murat F."/>
            <person name="Staton S.E."/>
            <person name="Cottret L."/>
            <person name="Lelandais-Briere C."/>
            <person name="Owens G.L."/>
            <person name="Carrere S."/>
            <person name="Mayjonade B."/>
            <person name="Legrand L."/>
            <person name="Gill N."/>
            <person name="Kane N.C."/>
            <person name="Bowers J.E."/>
            <person name="Hubner S."/>
            <person name="Bellec A."/>
            <person name="Berard A."/>
            <person name="Berges H."/>
            <person name="Blanchet N."/>
            <person name="Boniface M.C."/>
            <person name="Brunel D."/>
            <person name="Catrice O."/>
            <person name="Chaidir N."/>
            <person name="Claudel C."/>
            <person name="Donnadieu C."/>
            <person name="Faraut T."/>
            <person name="Fievet G."/>
            <person name="Helmstetter N."/>
            <person name="King M."/>
            <person name="Knapp S.J."/>
            <person name="Lai Z."/>
            <person name="Le Paslier M.C."/>
            <person name="Lippi Y."/>
            <person name="Lorenzon L."/>
            <person name="Mandel J.R."/>
            <person name="Marage G."/>
            <person name="Marchand G."/>
            <person name="Marquand E."/>
            <person name="Bret-Mestries E."/>
            <person name="Morien E."/>
            <person name="Nambeesan S."/>
            <person name="Nguyen T."/>
            <person name="Pegot-Espagnet P."/>
            <person name="Pouilly N."/>
            <person name="Raftis F."/>
            <person name="Sallet E."/>
            <person name="Schiex T."/>
            <person name="Thomas J."/>
            <person name="Vandecasteele C."/>
            <person name="Vares D."/>
            <person name="Vear F."/>
            <person name="Vautrin S."/>
            <person name="Crespi M."/>
            <person name="Mangin B."/>
            <person name="Burke J.M."/>
            <person name="Salse J."/>
            <person name="Munos S."/>
            <person name="Vincourt P."/>
            <person name="Rieseberg L.H."/>
            <person name="Langlade N.B."/>
        </authorList>
    </citation>
    <scope>NUCLEOTIDE SEQUENCE</scope>
    <source>
        <tissue evidence="3">Leaves</tissue>
    </source>
</reference>
<proteinExistence type="inferred from homology"/>
<keyword evidence="4" id="KW-1185">Reference proteome</keyword>
<dbReference type="EC" id="2.5.1.18" evidence="3"/>
<evidence type="ECO:0000313" key="3">
    <source>
        <dbReference type="EMBL" id="KAF5802336.1"/>
    </source>
</evidence>
<dbReference type="InterPro" id="IPR036249">
    <property type="entry name" value="Thioredoxin-like_sf"/>
</dbReference>
<dbReference type="InterPro" id="IPR004045">
    <property type="entry name" value="Glutathione_S-Trfase_N"/>
</dbReference>
<feature type="domain" description="GST N-terminal" evidence="2">
    <location>
        <begin position="3"/>
        <end position="84"/>
    </location>
</feature>
<name>A0A9K3ITE1_HELAN</name>
<gene>
    <name evidence="3" type="ORF">HanXRQr2_Chr06g0258381</name>
</gene>
<dbReference type="GO" id="GO:0005737">
    <property type="term" value="C:cytoplasm"/>
    <property type="evidence" value="ECO:0000318"/>
    <property type="project" value="GO_Central"/>
</dbReference>
<dbReference type="InterPro" id="IPR045073">
    <property type="entry name" value="Omega/Tau-like"/>
</dbReference>
<evidence type="ECO:0000259" key="2">
    <source>
        <dbReference type="PROSITE" id="PS50404"/>
    </source>
</evidence>
<dbReference type="GO" id="GO:0006749">
    <property type="term" value="P:glutathione metabolic process"/>
    <property type="evidence" value="ECO:0000318"/>
    <property type="project" value="GO_Central"/>
</dbReference>